<dbReference type="PRINTS" id="PR00320">
    <property type="entry name" value="GPROTEINBRPT"/>
</dbReference>
<keyword evidence="2" id="KW-0677">Repeat</keyword>
<dbReference type="PANTHER" id="PTHR44019">
    <property type="entry name" value="WD REPEAT-CONTAINING PROTEIN 55"/>
    <property type="match status" value="1"/>
</dbReference>
<dbReference type="SMART" id="SM00320">
    <property type="entry name" value="WD40"/>
    <property type="match status" value="6"/>
</dbReference>
<dbReference type="EMBL" id="FTPD01000045">
    <property type="protein sequence ID" value="SIT58650.1"/>
    <property type="molecule type" value="Genomic_DNA"/>
</dbReference>
<dbReference type="AlphaFoldDB" id="A0A1R3VFF9"/>
<dbReference type="InterPro" id="IPR020472">
    <property type="entry name" value="WD40_PAC1"/>
</dbReference>
<dbReference type="InterPro" id="IPR050505">
    <property type="entry name" value="WDR55/POC1"/>
</dbReference>
<evidence type="ECO:0000256" key="1">
    <source>
        <dbReference type="ARBA" id="ARBA00022574"/>
    </source>
</evidence>
<dbReference type="InterPro" id="IPR015943">
    <property type="entry name" value="WD40/YVTN_repeat-like_dom_sf"/>
</dbReference>
<dbReference type="RefSeq" id="WP_077381645.1">
    <property type="nucleotide sequence ID" value="NZ_FTPD01000045.1"/>
</dbReference>
<protein>
    <submittedName>
        <fullName evidence="4">Uncharacterized protein</fullName>
    </submittedName>
</protein>
<keyword evidence="1 3" id="KW-0853">WD repeat</keyword>
<dbReference type="SUPFAM" id="SSF50998">
    <property type="entry name" value="Quinoprotein alcohol dehydrogenase-like"/>
    <property type="match status" value="2"/>
</dbReference>
<organism evidence="4 5">
    <name type="scientific">Mesorhizobium prunaredense</name>
    <dbReference type="NCBI Taxonomy" id="1631249"/>
    <lineage>
        <taxon>Bacteria</taxon>
        <taxon>Pseudomonadati</taxon>
        <taxon>Pseudomonadota</taxon>
        <taxon>Alphaproteobacteria</taxon>
        <taxon>Hyphomicrobiales</taxon>
        <taxon>Phyllobacteriaceae</taxon>
        <taxon>Mesorhizobium</taxon>
    </lineage>
</organism>
<dbReference type="InterPro" id="IPR011047">
    <property type="entry name" value="Quinoprotein_ADH-like_sf"/>
</dbReference>
<dbReference type="Pfam" id="PF00400">
    <property type="entry name" value="WD40"/>
    <property type="match status" value="2"/>
</dbReference>
<evidence type="ECO:0000256" key="2">
    <source>
        <dbReference type="ARBA" id="ARBA00022737"/>
    </source>
</evidence>
<evidence type="ECO:0000313" key="4">
    <source>
        <dbReference type="EMBL" id="SIT58650.1"/>
    </source>
</evidence>
<evidence type="ECO:0000313" key="5">
    <source>
        <dbReference type="Proteomes" id="UP000188388"/>
    </source>
</evidence>
<dbReference type="Gene3D" id="2.130.10.10">
    <property type="entry name" value="YVTN repeat-like/Quinoprotein amine dehydrogenase"/>
    <property type="match status" value="3"/>
</dbReference>
<evidence type="ECO:0000256" key="3">
    <source>
        <dbReference type="PROSITE-ProRule" id="PRU00221"/>
    </source>
</evidence>
<proteinExistence type="predicted"/>
<accession>A0A1R3VFF9</accession>
<sequence>MIHRPPHPYARRHLAAHAAAGGILDEVLNLETLPYLDQARLSSLLRLTEAEPNTLKWLLLSAWRSVRHRWSWDDLDANAVALDVAYLAAGGGETPHRPTTSRLTWKPLWVEWQSGGTIVASNARGPLRIAVGSPQGVPVLATLEGGRQIRLWDPATGQAIGEPLVAPDRVRTLVIASTPGYLVAACDGGRVIVWDAVTRLQVTTIDIPEPGPRALAVGELDGAWVFAAGGTSGVLHVRSLDSGHQVHMVQGHAPVRDAALATAADGRLYVAIGYGNGQIQVYDLTSGTPLAHEVSLGREINAVTLGRAEGRLLLAAGSADGTARVWDALSGRPVSEPFLHGDEVRSVALTTTGHSQLLATGSSDRTARVWYPHGSSPIGAPFPHPAPVENVAFAEVEGRMMLATGCLDGNTRLWDPVRPSAARVAVEGWLPSVGLDAGIVVAGVEGGSVRLWDRASGNPYHTFTVEPGDEQLYKTRRAPGVQVRLGSVEGRRTLTTLYRGRVAIWDLPDLHAPVLRGETTASQGHIVDVIGDRALVASADSSGTVHVVDLIDDAVMVHTHLRGATRLGLVPSPGRALLAVEGERGVHLLDAETGEPLYDPLPGTLPRHASVCHLDGAEVLAALDPGGLRLYDLRSGELTLPPLEMSNTANGIAWVRVGDRELLVTAHFATVRVWNPRTGRKVSEVPFGTEIAAMAVHEATDGAVTVAVSGPGMVLLRMSAATS</sequence>
<dbReference type="STRING" id="1631249.BQ8794_50752"/>
<name>A0A1R3VFF9_9HYPH</name>
<feature type="repeat" description="WD" evidence="3">
    <location>
        <begin position="340"/>
        <end position="370"/>
    </location>
</feature>
<dbReference type="InterPro" id="IPR001680">
    <property type="entry name" value="WD40_rpt"/>
</dbReference>
<dbReference type="PROSITE" id="PS50082">
    <property type="entry name" value="WD_REPEATS_2"/>
    <property type="match status" value="2"/>
</dbReference>
<gene>
    <name evidence="4" type="ORF">BQ8794_50752</name>
</gene>
<keyword evidence="5" id="KW-1185">Reference proteome</keyword>
<reference evidence="5" key="1">
    <citation type="submission" date="2017-01" db="EMBL/GenBank/DDBJ databases">
        <authorList>
            <person name="Brunel B."/>
        </authorList>
    </citation>
    <scope>NUCLEOTIDE SEQUENCE [LARGE SCALE GENOMIC DNA]</scope>
</reference>
<dbReference type="Proteomes" id="UP000188388">
    <property type="component" value="Unassembled WGS sequence"/>
</dbReference>
<feature type="repeat" description="WD" evidence="3">
    <location>
        <begin position="313"/>
        <end position="336"/>
    </location>
</feature>
<dbReference type="PANTHER" id="PTHR44019:SF8">
    <property type="entry name" value="POC1 CENTRIOLAR PROTEIN HOMOLOG"/>
    <property type="match status" value="1"/>
</dbReference>